<accession>A0A250JVS0</accession>
<gene>
    <name evidence="2" type="ORF">MYMAC_002814</name>
</gene>
<reference evidence="2 3" key="1">
    <citation type="submission" date="2017-06" db="EMBL/GenBank/DDBJ databases">
        <title>Sequencing and comparative analysis of myxobacterial genomes.</title>
        <authorList>
            <person name="Rupp O."/>
            <person name="Goesmann A."/>
            <person name="Sogaard-Andersen L."/>
        </authorList>
    </citation>
    <scope>NUCLEOTIDE SEQUENCE [LARGE SCALE GENOMIC DNA]</scope>
    <source>
        <strain evidence="2 3">DSM 14697</strain>
    </source>
</reference>
<evidence type="ECO:0000256" key="1">
    <source>
        <dbReference type="SAM" id="MobiDB-lite"/>
    </source>
</evidence>
<name>A0A250JVS0_9BACT</name>
<dbReference type="RefSeq" id="WP_095958465.1">
    <property type="nucleotide sequence ID" value="NZ_CP022203.1"/>
</dbReference>
<dbReference type="OrthoDB" id="10013256at2"/>
<feature type="compositionally biased region" description="Pro residues" evidence="1">
    <location>
        <begin position="79"/>
        <end position="88"/>
    </location>
</feature>
<evidence type="ECO:0000313" key="3">
    <source>
        <dbReference type="Proteomes" id="UP000217343"/>
    </source>
</evidence>
<feature type="region of interest" description="Disordered" evidence="1">
    <location>
        <begin position="26"/>
        <end position="106"/>
    </location>
</feature>
<dbReference type="KEGG" id="mmas:MYMAC_002814"/>
<protein>
    <submittedName>
        <fullName evidence="2">Uncharacterized protein</fullName>
    </submittedName>
</protein>
<organism evidence="2 3">
    <name type="scientific">Corallococcus macrosporus DSM 14697</name>
    <dbReference type="NCBI Taxonomy" id="1189310"/>
    <lineage>
        <taxon>Bacteria</taxon>
        <taxon>Pseudomonadati</taxon>
        <taxon>Myxococcota</taxon>
        <taxon>Myxococcia</taxon>
        <taxon>Myxococcales</taxon>
        <taxon>Cystobacterineae</taxon>
        <taxon>Myxococcaceae</taxon>
        <taxon>Corallococcus</taxon>
    </lineage>
</organism>
<feature type="compositionally biased region" description="Low complexity" evidence="1">
    <location>
        <begin position="33"/>
        <end position="46"/>
    </location>
</feature>
<sequence>MSSSFRVASSSTAQLQALELMRRQLQPKAASNTATTARGPAPAAARFDSGRSTFELAGSPRARGPNLTGESPVLVQYQPPTPTPPAPGFTPVASDGRGALGDIPLGELSHQDGTSYSANVPEVVAGTVPGASYCAATAFDMLREALPQWTTAESIDAVLMEHRVRSSGAIWEQLVASGAFGGHQPSGYMEGLDPSPGGISEAALPGGQPIPVELDSGDGPPLRFEATEVEFALVPQTLNPEAAVSTLESLGDMEVGEMRAVIMRPLNYGGSSANNVTGHWVVVERTEEGYRLTQSAPEDWALLGGASPDAARGGVYVHEFTGDSALEDVSTYIHAEAQYSAAQGTEDASAGMYAVAVLRPVLPPDA</sequence>
<dbReference type="EMBL" id="CP022203">
    <property type="protein sequence ID" value="ATB47206.1"/>
    <property type="molecule type" value="Genomic_DNA"/>
</dbReference>
<dbReference type="Proteomes" id="UP000217343">
    <property type="component" value="Chromosome"/>
</dbReference>
<keyword evidence="3" id="KW-1185">Reference proteome</keyword>
<proteinExistence type="predicted"/>
<evidence type="ECO:0000313" key="2">
    <source>
        <dbReference type="EMBL" id="ATB47206.1"/>
    </source>
</evidence>
<dbReference type="AlphaFoldDB" id="A0A250JVS0"/>